<dbReference type="VEuPathDB" id="FungiDB:CIMG_13104"/>
<evidence type="ECO:0000313" key="1">
    <source>
        <dbReference type="EMBL" id="KJF60658.1"/>
    </source>
</evidence>
<gene>
    <name evidence="1" type="ORF">CIMG_13104</name>
</gene>
<dbReference type="GeneID" id="24164731"/>
<dbReference type="InParanoid" id="A0A0D8JWK6"/>
<reference evidence="2" key="1">
    <citation type="journal article" date="2009" name="Genome Res.">
        <title>Comparative genomic analyses of the human fungal pathogens Coccidioides and their relatives.</title>
        <authorList>
            <person name="Sharpton T.J."/>
            <person name="Stajich J.E."/>
            <person name="Rounsley S.D."/>
            <person name="Gardner M.J."/>
            <person name="Wortman J.R."/>
            <person name="Jordar V.S."/>
            <person name="Maiti R."/>
            <person name="Kodira C.D."/>
            <person name="Neafsey D.E."/>
            <person name="Zeng Q."/>
            <person name="Hung C.-Y."/>
            <person name="McMahan C."/>
            <person name="Muszewska A."/>
            <person name="Grynberg M."/>
            <person name="Mandel M.A."/>
            <person name="Kellner E.M."/>
            <person name="Barker B.M."/>
            <person name="Galgiani J.N."/>
            <person name="Orbach M.J."/>
            <person name="Kirkland T.N."/>
            <person name="Cole G.T."/>
            <person name="Henn M.R."/>
            <person name="Birren B.W."/>
            <person name="Taylor J.W."/>
        </authorList>
    </citation>
    <scope>NUCLEOTIDE SEQUENCE [LARGE SCALE GENOMIC DNA]</scope>
    <source>
        <strain evidence="2">RS</strain>
    </source>
</reference>
<dbReference type="EMBL" id="GG704912">
    <property type="protein sequence ID" value="KJF60658.1"/>
    <property type="molecule type" value="Genomic_DNA"/>
</dbReference>
<dbReference type="KEGG" id="cim:CIMG_13104"/>
<dbReference type="Proteomes" id="UP000001261">
    <property type="component" value="Unassembled WGS sequence"/>
</dbReference>
<dbReference type="AlphaFoldDB" id="A0A0D8JWK6"/>
<name>A0A0D8JWK6_COCIM</name>
<keyword evidence="2" id="KW-1185">Reference proteome</keyword>
<evidence type="ECO:0000313" key="2">
    <source>
        <dbReference type="Proteomes" id="UP000001261"/>
    </source>
</evidence>
<organism evidence="1 2">
    <name type="scientific">Coccidioides immitis (strain RS)</name>
    <name type="common">Valley fever fungus</name>
    <dbReference type="NCBI Taxonomy" id="246410"/>
    <lineage>
        <taxon>Eukaryota</taxon>
        <taxon>Fungi</taxon>
        <taxon>Dikarya</taxon>
        <taxon>Ascomycota</taxon>
        <taxon>Pezizomycotina</taxon>
        <taxon>Eurotiomycetes</taxon>
        <taxon>Eurotiomycetidae</taxon>
        <taxon>Onygenales</taxon>
        <taxon>Onygenaceae</taxon>
        <taxon>Coccidioides</taxon>
    </lineage>
</organism>
<dbReference type="RefSeq" id="XP_004445440.1">
    <property type="nucleotide sequence ID" value="XM_004445383.1"/>
</dbReference>
<proteinExistence type="predicted"/>
<reference evidence="2" key="2">
    <citation type="journal article" date="2010" name="Genome Res.">
        <title>Population genomic sequencing of Coccidioides fungi reveals recent hybridization and transposon control.</title>
        <authorList>
            <person name="Neafsey D.E."/>
            <person name="Barker B.M."/>
            <person name="Sharpton T.J."/>
            <person name="Stajich J.E."/>
            <person name="Park D.J."/>
            <person name="Whiston E."/>
            <person name="Hung C.-Y."/>
            <person name="McMahan C."/>
            <person name="White J."/>
            <person name="Sykes S."/>
            <person name="Heiman D."/>
            <person name="Young S."/>
            <person name="Zeng Q."/>
            <person name="Abouelleil A."/>
            <person name="Aftuck L."/>
            <person name="Bessette D."/>
            <person name="Brown A."/>
            <person name="FitzGerald M."/>
            <person name="Lui A."/>
            <person name="Macdonald J.P."/>
            <person name="Priest M."/>
            <person name="Orbach M.J."/>
            <person name="Galgiani J.N."/>
            <person name="Kirkland T.N."/>
            <person name="Cole G.T."/>
            <person name="Birren B.W."/>
            <person name="Henn M.R."/>
            <person name="Taylor J.W."/>
            <person name="Rounsley S.D."/>
        </authorList>
    </citation>
    <scope>GENOME REANNOTATION</scope>
    <source>
        <strain evidence="2">RS</strain>
    </source>
</reference>
<protein>
    <submittedName>
        <fullName evidence="1">Uncharacterized protein</fullName>
    </submittedName>
</protein>
<accession>A0A0D8JWK6</accession>
<sequence length="173" mass="18902">MADEIEEFNSRIGMAGELCLGISSQRPTASESWDRGGPDKAEVANRALESRAPMWGNRGAKGNCTLASASSLAHPRLARTQRPDGVAWVTIVASMRQKVQRADGAMQAQHSIGEKRRDLRARRLGARGAFKCKNCELSLRFAERPSPSPECNPANRLDSFRGKKSGKFFAVTT</sequence>